<dbReference type="PROSITE" id="PS51774">
    <property type="entry name" value="NAB"/>
    <property type="match status" value="1"/>
</dbReference>
<dbReference type="OMA" id="DDHRACM"/>
<dbReference type="OrthoDB" id="1911293at2759"/>
<evidence type="ECO:0000256" key="2">
    <source>
        <dbReference type="ARBA" id="ARBA00038006"/>
    </source>
</evidence>
<evidence type="ECO:0000259" key="3">
    <source>
        <dbReference type="PROSITE" id="PS51774"/>
    </source>
</evidence>
<dbReference type="Proteomes" id="UP000655225">
    <property type="component" value="Unassembled WGS sequence"/>
</dbReference>
<dbReference type="EMBL" id="JABCRI010000018">
    <property type="protein sequence ID" value="KAF8389578.1"/>
    <property type="molecule type" value="Genomic_DNA"/>
</dbReference>
<name>A0A835D3Y4_TETSI</name>
<protein>
    <recommendedName>
        <fullName evidence="3">NAB domain-containing protein</fullName>
    </recommendedName>
</protein>
<dbReference type="PANTHER" id="PTHR32258:SF26">
    <property type="entry name" value="KINASE INTERACTING (KIP1-LIKE) FAMILY PROTEIN"/>
    <property type="match status" value="1"/>
</dbReference>
<proteinExistence type="inferred from homology"/>
<dbReference type="InterPro" id="IPR011684">
    <property type="entry name" value="NAB"/>
</dbReference>
<evidence type="ECO:0000256" key="1">
    <source>
        <dbReference type="ARBA" id="ARBA00023054"/>
    </source>
</evidence>
<dbReference type="PANTHER" id="PTHR32258">
    <property type="entry name" value="PROTEIN NETWORKED 4A"/>
    <property type="match status" value="1"/>
</dbReference>
<reference evidence="4 5" key="1">
    <citation type="submission" date="2020-04" db="EMBL/GenBank/DDBJ databases">
        <title>Plant Genome Project.</title>
        <authorList>
            <person name="Zhang R.-G."/>
        </authorList>
    </citation>
    <scope>NUCLEOTIDE SEQUENCE [LARGE SCALE GENOMIC DNA]</scope>
    <source>
        <strain evidence="4">YNK0</strain>
        <tissue evidence="4">Leaf</tissue>
    </source>
</reference>
<keyword evidence="5" id="KW-1185">Reference proteome</keyword>
<gene>
    <name evidence="4" type="ORF">HHK36_024094</name>
</gene>
<feature type="domain" description="NAB" evidence="3">
    <location>
        <begin position="1"/>
        <end position="86"/>
    </location>
</feature>
<evidence type="ECO:0000313" key="5">
    <source>
        <dbReference type="Proteomes" id="UP000655225"/>
    </source>
</evidence>
<keyword evidence="1" id="KW-0175">Coiled coil</keyword>
<dbReference type="GO" id="GO:0003779">
    <property type="term" value="F:actin binding"/>
    <property type="evidence" value="ECO:0007669"/>
    <property type="project" value="InterPro"/>
</dbReference>
<comment type="caution">
    <text evidence="4">The sequence shown here is derived from an EMBL/GenBank/DDBJ whole genome shotgun (WGS) entry which is preliminary data.</text>
</comment>
<dbReference type="Pfam" id="PF07765">
    <property type="entry name" value="KIP1"/>
    <property type="match status" value="1"/>
</dbReference>
<comment type="similarity">
    <text evidence="2">Belongs to the NET family.</text>
</comment>
<organism evidence="4 5">
    <name type="scientific">Tetracentron sinense</name>
    <name type="common">Spur-leaf</name>
    <dbReference type="NCBI Taxonomy" id="13715"/>
    <lineage>
        <taxon>Eukaryota</taxon>
        <taxon>Viridiplantae</taxon>
        <taxon>Streptophyta</taxon>
        <taxon>Embryophyta</taxon>
        <taxon>Tracheophyta</taxon>
        <taxon>Spermatophyta</taxon>
        <taxon>Magnoliopsida</taxon>
        <taxon>Trochodendrales</taxon>
        <taxon>Trochodendraceae</taxon>
        <taxon>Tetracentron</taxon>
    </lineage>
</organism>
<evidence type="ECO:0000313" key="4">
    <source>
        <dbReference type="EMBL" id="KAF8389578.1"/>
    </source>
</evidence>
<sequence>MATAMGSLQSSRNSTRPAWLQIALADLDEKMKKLALNLPEEEDTDSFAERAESYYRKRPQLLTLLQDLYNGYLSLADRYCLNLTKHHHQPSQILTFSTEDVYEDSDAESSLSYQPPTATKLNINSEAVIAELVTKSVDYDILLHEVGNEERSVTESSRKIELQKSLLEVLESERLILLNENARLGYQVSALAEQNKGLMSESVFMKRKASELARCVFTMRDDHRVCLLSRRIELLQGQIYGLEKRNKECYEQQLIRTKDLGKEMNSETALEVCFEVEMPKTEKNCVRLRAPHGGFRTSSSRWWDRVKISDLFLCGSHPSSTCC</sequence>
<dbReference type="AlphaFoldDB" id="A0A835D3Y4"/>
<accession>A0A835D3Y4</accession>
<dbReference type="InterPro" id="IPR051861">
    <property type="entry name" value="NET_actin-binding_domain"/>
</dbReference>